<feature type="region of interest" description="Disordered" evidence="4">
    <location>
        <begin position="346"/>
        <end position="393"/>
    </location>
</feature>
<dbReference type="PANTHER" id="PTHR24107:SF2">
    <property type="entry name" value="NLR FAMILY CARD DOMAIN CONTAINING 3"/>
    <property type="match status" value="1"/>
</dbReference>
<dbReference type="Proteomes" id="UP000005666">
    <property type="component" value="Chromosome 2"/>
</dbReference>
<dbReference type="RefSeq" id="XP_003684358.1">
    <property type="nucleotide sequence ID" value="XM_003684310.1"/>
</dbReference>
<comment type="subcellular location">
    <subcellularLocation>
        <location evidence="1">Cytoplasm</location>
        <location evidence="1">Cytoskeleton</location>
    </subcellularLocation>
</comment>
<dbReference type="InterPro" id="IPR052410">
    <property type="entry name" value="DRC5"/>
</dbReference>
<evidence type="ECO:0000256" key="4">
    <source>
        <dbReference type="SAM" id="MobiDB-lite"/>
    </source>
</evidence>
<evidence type="ECO:0000256" key="2">
    <source>
        <dbReference type="ARBA" id="ARBA00022490"/>
    </source>
</evidence>
<feature type="compositionally biased region" description="Polar residues" evidence="4">
    <location>
        <begin position="517"/>
        <end position="531"/>
    </location>
</feature>
<keyword evidence="6" id="KW-1185">Reference proteome</keyword>
<dbReference type="OMA" id="TNTYFND"/>
<feature type="region of interest" description="Disordered" evidence="4">
    <location>
        <begin position="37"/>
        <end position="103"/>
    </location>
</feature>
<proteinExistence type="predicted"/>
<dbReference type="GeneID" id="11534934"/>
<dbReference type="KEGG" id="tpf:TPHA_0B02510"/>
<name>G8BPJ3_TETPH</name>
<feature type="region of interest" description="Disordered" evidence="4">
    <location>
        <begin position="504"/>
        <end position="538"/>
    </location>
</feature>
<dbReference type="SUPFAM" id="SSF52047">
    <property type="entry name" value="RNI-like"/>
    <property type="match status" value="1"/>
</dbReference>
<keyword evidence="2" id="KW-0963">Cytoplasm</keyword>
<feature type="compositionally biased region" description="Basic and acidic residues" evidence="4">
    <location>
        <begin position="175"/>
        <end position="189"/>
    </location>
</feature>
<dbReference type="eggNOG" id="ENOG502QYHN">
    <property type="taxonomic scope" value="Eukaryota"/>
</dbReference>
<evidence type="ECO:0000313" key="6">
    <source>
        <dbReference type="Proteomes" id="UP000005666"/>
    </source>
</evidence>
<dbReference type="HOGENOM" id="CLU_004492_1_0_1"/>
<dbReference type="EMBL" id="HE612857">
    <property type="protein sequence ID" value="CCE61924.1"/>
    <property type="molecule type" value="Genomic_DNA"/>
</dbReference>
<evidence type="ECO:0000256" key="3">
    <source>
        <dbReference type="ARBA" id="ARBA00023212"/>
    </source>
</evidence>
<dbReference type="GO" id="GO:0005856">
    <property type="term" value="C:cytoskeleton"/>
    <property type="evidence" value="ECO:0007669"/>
    <property type="project" value="UniProtKB-SubCell"/>
</dbReference>
<keyword evidence="3" id="KW-0206">Cytoskeleton</keyword>
<gene>
    <name evidence="5" type="primary">TPHA0B02510</name>
    <name evidence="5" type="ordered locus">TPHA_0B02510</name>
</gene>
<evidence type="ECO:0000256" key="1">
    <source>
        <dbReference type="ARBA" id="ARBA00004245"/>
    </source>
</evidence>
<feature type="compositionally biased region" description="Polar residues" evidence="4">
    <location>
        <begin position="378"/>
        <end position="392"/>
    </location>
</feature>
<protein>
    <submittedName>
        <fullName evidence="5">Uncharacterized protein</fullName>
    </submittedName>
</protein>
<feature type="compositionally biased region" description="Polar residues" evidence="4">
    <location>
        <begin position="207"/>
        <end position="229"/>
    </location>
</feature>
<feature type="compositionally biased region" description="Polar residues" evidence="4">
    <location>
        <begin position="136"/>
        <end position="147"/>
    </location>
</feature>
<accession>G8BPJ3</accession>
<reference evidence="5 6" key="1">
    <citation type="journal article" date="2011" name="Proc. Natl. Acad. Sci. U.S.A.">
        <title>Evolutionary erosion of yeast sex chromosomes by mating-type switching accidents.</title>
        <authorList>
            <person name="Gordon J.L."/>
            <person name="Armisen D."/>
            <person name="Proux-Wera E."/>
            <person name="Oheigeartaigh S.S."/>
            <person name="Byrne K.P."/>
            <person name="Wolfe K.H."/>
        </authorList>
    </citation>
    <scope>NUCLEOTIDE SEQUENCE [LARGE SCALE GENOMIC DNA]</scope>
    <source>
        <strain evidence="6">ATCC 24235 / CBS 4417 / NBRC 1672 / NRRL Y-8282 / UCD 70-5</strain>
    </source>
</reference>
<evidence type="ECO:0000313" key="5">
    <source>
        <dbReference type="EMBL" id="CCE61924.1"/>
    </source>
</evidence>
<dbReference type="PANTHER" id="PTHR24107">
    <property type="entry name" value="YNEIN REGULATORY COMPLEX SUBUNIT 5"/>
    <property type="match status" value="1"/>
</dbReference>
<dbReference type="Gene3D" id="3.80.10.10">
    <property type="entry name" value="Ribonuclease Inhibitor"/>
    <property type="match status" value="1"/>
</dbReference>
<feature type="compositionally biased region" description="Low complexity" evidence="4">
    <location>
        <begin position="148"/>
        <end position="159"/>
    </location>
</feature>
<feature type="compositionally biased region" description="Basic and acidic residues" evidence="4">
    <location>
        <begin position="44"/>
        <end position="78"/>
    </location>
</feature>
<dbReference type="OrthoDB" id="8436363at2759"/>
<organism evidence="5 6">
    <name type="scientific">Tetrapisispora phaffii (strain ATCC 24235 / CBS 4417 / NBRC 1672 / NRRL Y-8282 / UCD 70-5)</name>
    <name type="common">Yeast</name>
    <name type="synonym">Fabospora phaffii</name>
    <dbReference type="NCBI Taxonomy" id="1071381"/>
    <lineage>
        <taxon>Eukaryota</taxon>
        <taxon>Fungi</taxon>
        <taxon>Dikarya</taxon>
        <taxon>Ascomycota</taxon>
        <taxon>Saccharomycotina</taxon>
        <taxon>Saccharomycetes</taxon>
        <taxon>Saccharomycetales</taxon>
        <taxon>Saccharomycetaceae</taxon>
        <taxon>Tetrapisispora</taxon>
    </lineage>
</organism>
<feature type="region of interest" description="Disordered" evidence="4">
    <location>
        <begin position="121"/>
        <end position="237"/>
    </location>
</feature>
<feature type="compositionally biased region" description="Basic and acidic residues" evidence="4">
    <location>
        <begin position="308"/>
        <end position="327"/>
    </location>
</feature>
<sequence length="1367" mass="154390">MEINLGKESIKNDIEKVRLQPLDIDWFIRSGKIDKNYEATLKNKQADPKSDEKDKATEPIRTNDHQINKNSSDKDKSNRRQSMNAHEENLNIHKIKSLNADNVEQHKNTVVPDECLPIRRTRSLPSNKEQDDAKSISFTPVDNITTNKSPKPKGSFFKKLFNRQRSSSSASLNSEKVEEQFKKKERRESTSSIGTKPALKELETIRPTDNNNINTSTYNDYNRSSTADSHLNGKNKNKNNVINEVDLRTDNIKLREFLDYYKKNGYNVSSFKNKNGKSIKNIRKKQPCFVIGDPTENRPSSKRNQTTKLEKERVDSRGRSLPDLPEKSKYKSCLKNLTIADSSRGAESPICYSSESESDDESSASPGRFGNFLKKVTSHGTGSRNSRNNSIEYKSIDHNISPDNLMSSNSSIDSKMDFDKFNVPGLEDIKQFKHVAFSPCTYFNDPPQQICSKSPRKGEVEVKEDGTIIIHRLSKEERLKTMENSSLGVVVGGTGYLKLLERNRNEYPTPSDEETNFELSQTDESIESSRNVPEKLASVGDNEQDIAVSKSASFLKIDKPMISRRSSASIRSQESSFIGDVLPLKDVRIPHDIIYTRCCHLREILPIPAIMKQLKKGSTDPIPLLQLRNPRPSLVEVWCFSDFISSVPVLSVSLDGTSLSSEVFKIILSSLIRKKHFEKLSLRNTSIDDDGWKFLSYFISKSTSLLCIDLTMVPSIKTNVQKPSKSSLKSTLKRMECNLDNRSDRNWDLFSASVAAHGGLEEIIVSGANMSLSQFQNFLSVACQKTERLGLAYNNLTVEQMDYLGTWVINSKITGLDLGFNDLHNKLSGFTEGVSNVIKRKGEKAQFKYFSLNSTNLQVEENASSTTNEPLYLISTLCYCQNLRFLDLSNNPKMFPYCRRTLLNCLPVFVNLVRLHLDFEKLDSTTVIMLAEMFPLCSKLNHLSMLGTSFGVAAVKALTDAVEKSNSLITLDIDYSQFSEKAKEKLSLFTMRNLQNEASRIQLMNTNKSPNSDRLDSLSNLQSELSNILNANSDDRQLYNAMVIKFILRLMHARAKITKVVHDLFELRLNGQLNREGRDALIRLCFIDSCFEKGIRLLKERNPDVNIDSSKAEESNTEIALNLTCPVTEANTSSKVNQKQSGDLQTSSNNSSVLRLSDELNKTGHSMLLPFGKAELVGYFPHAHDTIDLTTDGEIKSLELARQESEEGRLFKQSSHIMREVEDSIANEKIDKNALIGAAESLDSDQIKGFLLKNDISAAVSVIDELHKRGYHLHHIFKKKEAINDDNYKSDCVFNETNDEHPTNNNNNVEDSDQFNIITPCDSEVEVRDLNFSSNNAEEEETIDAEYDKVLDNLQKARIFANSETNR</sequence>
<feature type="region of interest" description="Disordered" evidence="4">
    <location>
        <begin position="282"/>
        <end position="327"/>
    </location>
</feature>
<dbReference type="InterPro" id="IPR032675">
    <property type="entry name" value="LRR_dom_sf"/>
</dbReference>